<evidence type="ECO:0000256" key="2">
    <source>
        <dbReference type="ARBA" id="ARBA00023004"/>
    </source>
</evidence>
<sequence length="262" mass="29707">MIFYFTGTGNSLQVAKNIAWHNNEQLISIAKEMNSVDGKFQYTLREGEIIGFVFPVYAWAPPKMVLNFIEKLKFDNYKNNYIFSVATCGENIGNTMKVLDNLLKKNDMQLKSGFSLKMPNNYIIMGDIDSKKVQAEKLSAAEEALRNINRIIKERKEGVFLVNKGLFPGILTSVINPLFNKNAINTRKFTVSDKCNSCGLCEKVCNSNTIRVNKKPQWKNKCTQCLACIHICPVKAIQYGKGTEKKGRYINPNIGDKLFTTY</sequence>
<protein>
    <submittedName>
        <fullName evidence="5">NAD(P)H-quinone oxidoreductase subunit I, chloroplastic</fullName>
        <ecNumber evidence="5">1.6.5.11</ecNumber>
    </submittedName>
</protein>
<dbReference type="PROSITE" id="PS00198">
    <property type="entry name" value="4FE4S_FER_1"/>
    <property type="match status" value="1"/>
</dbReference>
<keyword evidence="6" id="KW-1185">Reference proteome</keyword>
<reference evidence="6" key="1">
    <citation type="submission" date="2015-08" db="EMBL/GenBank/DDBJ databases">
        <title>Genome sequence of the strict anaerobe Clostridium homopropionicum LuHBu1 (DSM 5847T).</title>
        <authorList>
            <person name="Poehlein A."/>
            <person name="Beck M."/>
            <person name="Schiel-Bengelsdorf B."/>
            <person name="Bengelsdorf F.R."/>
            <person name="Daniel R."/>
            <person name="Duerre P."/>
        </authorList>
    </citation>
    <scope>NUCLEOTIDE SEQUENCE [LARGE SCALE GENOMIC DNA]</scope>
    <source>
        <strain evidence="6">DSM 5847</strain>
    </source>
</reference>
<keyword evidence="1" id="KW-0479">Metal-binding</keyword>
<dbReference type="EC" id="1.6.5.11" evidence="5"/>
<dbReference type="InterPro" id="IPR029039">
    <property type="entry name" value="Flavoprotein-like_sf"/>
</dbReference>
<accession>A0A0L6Z8E7</accession>
<dbReference type="AlphaFoldDB" id="A0A0L6Z8E7"/>
<dbReference type="PATRIC" id="fig|1121318.3.peg.2362"/>
<organism evidence="5 6">
    <name type="scientific">Clostridium homopropionicum DSM 5847</name>
    <dbReference type="NCBI Taxonomy" id="1121318"/>
    <lineage>
        <taxon>Bacteria</taxon>
        <taxon>Bacillati</taxon>
        <taxon>Bacillota</taxon>
        <taxon>Clostridia</taxon>
        <taxon>Eubacteriales</taxon>
        <taxon>Clostridiaceae</taxon>
        <taxon>Clostridium</taxon>
    </lineage>
</organism>
<dbReference type="EMBL" id="LHUR01000027">
    <property type="protein sequence ID" value="KOA19242.1"/>
    <property type="molecule type" value="Genomic_DNA"/>
</dbReference>
<dbReference type="STRING" id="36844.SAMN04488501_106105"/>
<dbReference type="InterPro" id="IPR047964">
    <property type="entry name" value="EFR1-like"/>
</dbReference>
<proteinExistence type="predicted"/>
<dbReference type="Proteomes" id="UP000037043">
    <property type="component" value="Unassembled WGS sequence"/>
</dbReference>
<dbReference type="InterPro" id="IPR017896">
    <property type="entry name" value="4Fe4S_Fe-S-bd"/>
</dbReference>
<dbReference type="PROSITE" id="PS51379">
    <property type="entry name" value="4FE4S_FER_2"/>
    <property type="match status" value="2"/>
</dbReference>
<dbReference type="GO" id="GO:0051536">
    <property type="term" value="F:iron-sulfur cluster binding"/>
    <property type="evidence" value="ECO:0007669"/>
    <property type="project" value="UniProtKB-KW"/>
</dbReference>
<comment type="caution">
    <text evidence="5">The sequence shown here is derived from an EMBL/GenBank/DDBJ whole genome shotgun (WGS) entry which is preliminary data.</text>
</comment>
<dbReference type="Pfam" id="PF12800">
    <property type="entry name" value="Fer4_4"/>
    <property type="match status" value="1"/>
</dbReference>
<dbReference type="SUPFAM" id="SSF54862">
    <property type="entry name" value="4Fe-4S ferredoxins"/>
    <property type="match status" value="1"/>
</dbReference>
<evidence type="ECO:0000256" key="1">
    <source>
        <dbReference type="ARBA" id="ARBA00022723"/>
    </source>
</evidence>
<evidence type="ECO:0000259" key="4">
    <source>
        <dbReference type="PROSITE" id="PS51379"/>
    </source>
</evidence>
<dbReference type="GO" id="GO:0016491">
    <property type="term" value="F:oxidoreductase activity"/>
    <property type="evidence" value="ECO:0007669"/>
    <property type="project" value="UniProtKB-KW"/>
</dbReference>
<keyword evidence="5" id="KW-0560">Oxidoreductase</keyword>
<dbReference type="InterPro" id="IPR017900">
    <property type="entry name" value="4Fe4S_Fe_S_CS"/>
</dbReference>
<keyword evidence="2" id="KW-0408">Iron</keyword>
<dbReference type="Gene3D" id="3.30.70.20">
    <property type="match status" value="1"/>
</dbReference>
<keyword evidence="3" id="KW-0411">Iron-sulfur</keyword>
<evidence type="ECO:0000313" key="6">
    <source>
        <dbReference type="Proteomes" id="UP000037043"/>
    </source>
</evidence>
<evidence type="ECO:0000313" key="5">
    <source>
        <dbReference type="EMBL" id="KOA19242.1"/>
    </source>
</evidence>
<dbReference type="RefSeq" id="WP_052221860.1">
    <property type="nucleotide sequence ID" value="NZ_LHUR01000027.1"/>
</dbReference>
<gene>
    <name evidence="5" type="primary">ndhI_1</name>
    <name evidence="5" type="ORF">CLHOM_23480</name>
</gene>
<dbReference type="Gene3D" id="3.40.50.360">
    <property type="match status" value="1"/>
</dbReference>
<dbReference type="NCBIfam" id="NF038196">
    <property type="entry name" value="ferrodoxin_EFR1"/>
    <property type="match status" value="1"/>
</dbReference>
<dbReference type="SUPFAM" id="SSF52218">
    <property type="entry name" value="Flavoproteins"/>
    <property type="match status" value="1"/>
</dbReference>
<name>A0A0L6Z8E7_9CLOT</name>
<feature type="domain" description="4Fe-4S ferredoxin-type" evidence="4">
    <location>
        <begin position="214"/>
        <end position="242"/>
    </location>
</feature>
<evidence type="ECO:0000256" key="3">
    <source>
        <dbReference type="ARBA" id="ARBA00023014"/>
    </source>
</evidence>
<feature type="domain" description="4Fe-4S ferredoxin-type" evidence="4">
    <location>
        <begin position="186"/>
        <end position="213"/>
    </location>
</feature>
<dbReference type="Pfam" id="PF00037">
    <property type="entry name" value="Fer4"/>
    <property type="match status" value="1"/>
</dbReference>
<dbReference type="GO" id="GO:0046872">
    <property type="term" value="F:metal ion binding"/>
    <property type="evidence" value="ECO:0007669"/>
    <property type="project" value="UniProtKB-KW"/>
</dbReference>